<feature type="compositionally biased region" description="Basic and acidic residues" evidence="7">
    <location>
        <begin position="457"/>
        <end position="483"/>
    </location>
</feature>
<dbReference type="Pfam" id="PF06271">
    <property type="entry name" value="RDD"/>
    <property type="match status" value="1"/>
</dbReference>
<evidence type="ECO:0000256" key="1">
    <source>
        <dbReference type="ARBA" id="ARBA00004651"/>
    </source>
</evidence>
<evidence type="ECO:0000256" key="5">
    <source>
        <dbReference type="ARBA" id="ARBA00023136"/>
    </source>
</evidence>
<evidence type="ECO:0000256" key="6">
    <source>
        <dbReference type="SAM" id="Coils"/>
    </source>
</evidence>
<evidence type="ECO:0000256" key="8">
    <source>
        <dbReference type="SAM" id="Phobius"/>
    </source>
</evidence>
<feature type="domain" description="RDD" evidence="9">
    <location>
        <begin position="345"/>
        <end position="420"/>
    </location>
</feature>
<feature type="transmembrane region" description="Helical" evidence="8">
    <location>
        <begin position="85"/>
        <end position="108"/>
    </location>
</feature>
<organism evidence="10 11">
    <name type="scientific">Gaopeijia maritima</name>
    <dbReference type="NCBI Taxonomy" id="3119007"/>
    <lineage>
        <taxon>Bacteria</taxon>
        <taxon>Pseudomonadati</taxon>
        <taxon>Gemmatimonadota</taxon>
        <taxon>Longimicrobiia</taxon>
        <taxon>Gaopeijiales</taxon>
        <taxon>Gaopeijiaceae</taxon>
        <taxon>Gaopeijia</taxon>
    </lineage>
</organism>
<evidence type="ECO:0000313" key="11">
    <source>
        <dbReference type="Proteomes" id="UP001484239"/>
    </source>
</evidence>
<feature type="transmembrane region" description="Helical" evidence="8">
    <location>
        <begin position="42"/>
        <end position="73"/>
    </location>
</feature>
<comment type="caution">
    <text evidence="10">The sequence shown here is derived from an EMBL/GenBank/DDBJ whole genome shotgun (WGS) entry which is preliminary data.</text>
</comment>
<dbReference type="Proteomes" id="UP001484239">
    <property type="component" value="Unassembled WGS sequence"/>
</dbReference>
<keyword evidence="11" id="KW-1185">Reference proteome</keyword>
<dbReference type="PANTHER" id="PTHR36115">
    <property type="entry name" value="PROLINE-RICH ANTIGEN HOMOLOG-RELATED"/>
    <property type="match status" value="1"/>
</dbReference>
<evidence type="ECO:0000259" key="9">
    <source>
        <dbReference type="Pfam" id="PF06271"/>
    </source>
</evidence>
<gene>
    <name evidence="10" type="ORF">WI372_01915</name>
</gene>
<evidence type="ECO:0000256" key="4">
    <source>
        <dbReference type="ARBA" id="ARBA00022989"/>
    </source>
</evidence>
<sequence length="491" mass="52047">MATNVRDPRSIITPDAFEISKDLLGTPLGAPSRRLWAMLIDLMVIGFLTVATASISLILWGAVAVFFITMAFRSPGRSFGQVASILFRGATGCLGTVILIGVLIGYVASNAGDDFIDDFAKELAEPSSGEALDVPDVAGVEGPRELTPPDLGGILRGISAFAGATGADDPDEAAEVLGRSLSELGASQLQPAEARSLLDELVGDEVAWAAERDSVYAQAFRIAGVGDDADESSADAEALRLAGELAALSDAEASARWFDLRARIEETEEPDEADETRLALLTARLAPIIAADSLDSLGDQLDELGDDLESTESRLAEARAEIEAGEAGFLGLARDIWEQAGSAIGLWSIYFTVALTVTGGRTVGKKLMGLRVLRLDGQPLNWWSSFERAGGYVAGVATGTLGFVQVFWDPNRQCVHDKIVGTVVVADGAEIEPGAWQEAWAVQQERRPSPVPTSASDEPREDARVHAENPRRATGRADRDDGPRPSQPPPA</sequence>
<reference evidence="10 11" key="1">
    <citation type="submission" date="2024-02" db="EMBL/GenBank/DDBJ databases">
        <title>A novel Gemmatimonadota bacterium.</title>
        <authorList>
            <person name="Du Z.-J."/>
            <person name="Ye Y.-Q."/>
        </authorList>
    </citation>
    <scope>NUCLEOTIDE SEQUENCE [LARGE SCALE GENOMIC DNA]</scope>
    <source>
        <strain evidence="10 11">DH-20</strain>
    </source>
</reference>
<name>A0ABU9E4T8_9BACT</name>
<comment type="subcellular location">
    <subcellularLocation>
        <location evidence="1">Cell membrane</location>
        <topology evidence="1">Multi-pass membrane protein</topology>
    </subcellularLocation>
</comment>
<keyword evidence="4 8" id="KW-1133">Transmembrane helix</keyword>
<evidence type="ECO:0000256" key="2">
    <source>
        <dbReference type="ARBA" id="ARBA00022475"/>
    </source>
</evidence>
<proteinExistence type="predicted"/>
<keyword evidence="3 8" id="KW-0812">Transmembrane</keyword>
<evidence type="ECO:0000256" key="3">
    <source>
        <dbReference type="ARBA" id="ARBA00022692"/>
    </source>
</evidence>
<protein>
    <submittedName>
        <fullName evidence="10">RDD family protein</fullName>
    </submittedName>
</protein>
<dbReference type="InterPro" id="IPR010432">
    <property type="entry name" value="RDD"/>
</dbReference>
<keyword evidence="6" id="KW-0175">Coiled coil</keyword>
<dbReference type="InterPro" id="IPR051791">
    <property type="entry name" value="Pra-immunoreactive"/>
</dbReference>
<accession>A0ABU9E4T8</accession>
<dbReference type="PANTHER" id="PTHR36115:SF6">
    <property type="entry name" value="PROLINE-RICH ANTIGEN HOMOLOG"/>
    <property type="match status" value="1"/>
</dbReference>
<keyword evidence="5 8" id="KW-0472">Membrane</keyword>
<evidence type="ECO:0000256" key="7">
    <source>
        <dbReference type="SAM" id="MobiDB-lite"/>
    </source>
</evidence>
<keyword evidence="2" id="KW-1003">Cell membrane</keyword>
<dbReference type="EMBL" id="JBBHLI010000001">
    <property type="protein sequence ID" value="MEK9499736.1"/>
    <property type="molecule type" value="Genomic_DNA"/>
</dbReference>
<dbReference type="RefSeq" id="WP_405278251.1">
    <property type="nucleotide sequence ID" value="NZ_JBBHLI010000001.1"/>
</dbReference>
<feature type="coiled-coil region" evidence="6">
    <location>
        <begin position="294"/>
        <end position="328"/>
    </location>
</feature>
<evidence type="ECO:0000313" key="10">
    <source>
        <dbReference type="EMBL" id="MEK9499736.1"/>
    </source>
</evidence>
<feature type="region of interest" description="Disordered" evidence="7">
    <location>
        <begin position="442"/>
        <end position="491"/>
    </location>
</feature>